<dbReference type="Pfam" id="PF01336">
    <property type="entry name" value="tRNA_anti-codon"/>
    <property type="match status" value="1"/>
</dbReference>
<dbReference type="CDD" id="cd04485">
    <property type="entry name" value="DnaE_OBF"/>
    <property type="match status" value="1"/>
</dbReference>
<dbReference type="InterPro" id="IPR003141">
    <property type="entry name" value="Pol/His_phosphatase_N"/>
</dbReference>
<comment type="subcellular location">
    <subcellularLocation>
        <location evidence="1">Cytoplasm</location>
    </subcellularLocation>
</comment>
<dbReference type="GO" id="GO:0003887">
    <property type="term" value="F:DNA-directed DNA polymerase activity"/>
    <property type="evidence" value="ECO:0007669"/>
    <property type="project" value="UniProtKB-KW"/>
</dbReference>
<dbReference type="Pfam" id="PF07733">
    <property type="entry name" value="DNA_pol3_alpha"/>
    <property type="match status" value="1"/>
</dbReference>
<dbReference type="InterPro" id="IPR016195">
    <property type="entry name" value="Pol/histidinol_Pase-like"/>
</dbReference>
<evidence type="ECO:0000256" key="2">
    <source>
        <dbReference type="ARBA" id="ARBA00012417"/>
    </source>
</evidence>
<dbReference type="EC" id="2.7.7.7" evidence="2"/>
<comment type="caution">
    <text evidence="10">The sequence shown here is derived from an EMBL/GenBank/DDBJ whole genome shotgun (WGS) entry which is preliminary data.</text>
</comment>
<dbReference type="Pfam" id="PF14579">
    <property type="entry name" value="HHH_6"/>
    <property type="match status" value="1"/>
</dbReference>
<feature type="domain" description="Polymerase/histidinol phosphatase N-terminal" evidence="9">
    <location>
        <begin position="4"/>
        <end position="87"/>
    </location>
</feature>
<gene>
    <name evidence="10" type="ORF">DN068_00465</name>
</gene>
<dbReference type="InterPro" id="IPR029460">
    <property type="entry name" value="DNAPol_HHH"/>
</dbReference>
<dbReference type="OrthoDB" id="9803237at2"/>
<dbReference type="Proteomes" id="UP000248745">
    <property type="component" value="Unassembled WGS sequence"/>
</dbReference>
<dbReference type="GO" id="GO:0006260">
    <property type="term" value="P:DNA replication"/>
    <property type="evidence" value="ECO:0007669"/>
    <property type="project" value="UniProtKB-KW"/>
</dbReference>
<dbReference type="RefSeq" id="WP_110996911.1">
    <property type="nucleotide sequence ID" value="NZ_QKTW01000002.1"/>
</dbReference>
<dbReference type="Gene3D" id="1.10.150.870">
    <property type="match status" value="1"/>
</dbReference>
<protein>
    <recommendedName>
        <fullName evidence="3">DNA polymerase III subunit alpha</fullName>
        <ecNumber evidence="2">2.7.7.7</ecNumber>
    </recommendedName>
</protein>
<evidence type="ECO:0000256" key="8">
    <source>
        <dbReference type="ARBA" id="ARBA00049244"/>
    </source>
</evidence>
<dbReference type="PANTHER" id="PTHR32294">
    <property type="entry name" value="DNA POLYMERASE III SUBUNIT ALPHA"/>
    <property type="match status" value="1"/>
</dbReference>
<organism evidence="10 11">
    <name type="scientific">Taibaiella soli</name>
    <dbReference type="NCBI Taxonomy" id="1649169"/>
    <lineage>
        <taxon>Bacteria</taxon>
        <taxon>Pseudomonadati</taxon>
        <taxon>Bacteroidota</taxon>
        <taxon>Chitinophagia</taxon>
        <taxon>Chitinophagales</taxon>
        <taxon>Chitinophagaceae</taxon>
        <taxon>Taibaiella</taxon>
    </lineage>
</organism>
<sequence>MKFSHLHNHTQFSLLDGASSIGRLYEKAMKDEMPAVAITDHGNMFGAFQFVSEAWKNKKVVGQTPEGKDIMEPVVKPIVGCEFYLVENRHKRQFSKDDKDVRCHQLFLAKDEVGYKNLVKLCSLGYMEGMYGKYPRIDKELVLKYHEGLIATTCCLGASVPRAILKKGEEAGEIEFKWWLDLFGDDYYVEFQRHDIPEQITVNNVLVKFARKYNVPIIASNDSHYVERDDYNAHDILLCINTGEKQATPTMKDFSDDDVSMKDRRFAFYNDQFYFKTTQEMSTLFADLPEAIDNTNRIVEKVKPLKLEREILLPHFKVPTEFNDDQDAFLEHLTWTGAKERYKEITPEIEERIKFELFTIRTMGFAGYFLIVSDFIAAGRNLGVFIGPGRGSAAGSAVAYCTGITNIDPIKYNLLFERFLNPERKSMPDIDTDFDDTGRQKVIDYVVDKYGKTQVAHIVTYGTMAAKMSIKDVARVLDLPLPEANGLAKLVPEKPGISLKRVLHAPLKGEKSLEEKEGLGGEDIENVNKIREIYQMTDTLPGRVLHEAEKLEGSVRGTGIHAAGIIIAPKDLTELLPVCANKDVNLLITQFEGKIIEDAGVIKMDFLGLKTLSIIKDALDLIKRNHGITIDIDYIPLDDLATYELYQRGDTNGTFQFESPGMQKYLRELKPDKFADLIAMNALYRPGPLEYIPNFIKRKHGEEAIVYDVPEMEEYLADTYGITVYQEQVMLLSQKLAGFSKGDADVLRKAMGKKQIAILNKMKSQFVEGATKKGHPEDKLNKIWADWEAFAQYAFNKSHSTCYAFVAYQTAYLKAHYPSEYMAAVMNNANSIEKITFFMEECQRINLAVLGPDVNESLKGFSVNKKGVIRFGMNSIKGVGEAAVEDIISERENGGPYTTVFDFICRVNQRTVNKKSLESLVLAGAMDNFKEMHRAQYFFAPPTDPVTGMERLVRFGNQFQASTSVATNSLFGATTMPDVKPPVMPECDTWALPELLNKEKDVIGIYLSAHPLDGFRFEMDNYGMMPISELENNKGRTVRIAGFITDAAHMVTKKGSKFGKMVINDYSGNQELLFWENNYVQYNNFIDNGQTIMVQGSYKEHRFRPGVMEFEIQNIMLLDQVRKTMTKKLHLLLPLHKLDEPMVAFFMDNVKRYPGSTDVIFRVVDHAAQMDIRLKTLNMRLELNDELIQFLQGSEDVKYSLEITN</sequence>
<dbReference type="InterPro" id="IPR011708">
    <property type="entry name" value="DNA_pol3_alpha_NTPase_dom"/>
</dbReference>
<dbReference type="InterPro" id="IPR041931">
    <property type="entry name" value="DNA_pol3_alpha_thumb_dom"/>
</dbReference>
<evidence type="ECO:0000256" key="7">
    <source>
        <dbReference type="ARBA" id="ARBA00022932"/>
    </source>
</evidence>
<keyword evidence="7" id="KW-0239">DNA-directed DNA polymerase</keyword>
<dbReference type="InterPro" id="IPR004365">
    <property type="entry name" value="NA-bd_OB_tRNA"/>
</dbReference>
<dbReference type="GO" id="GO:0003676">
    <property type="term" value="F:nucleic acid binding"/>
    <property type="evidence" value="ECO:0007669"/>
    <property type="project" value="InterPro"/>
</dbReference>
<name>A0A2W2AGT6_9BACT</name>
<dbReference type="InterPro" id="IPR004805">
    <property type="entry name" value="DnaE2/DnaE/PolC"/>
</dbReference>
<dbReference type="NCBIfam" id="TIGR00594">
    <property type="entry name" value="polc"/>
    <property type="match status" value="1"/>
</dbReference>
<dbReference type="PANTHER" id="PTHR32294:SF0">
    <property type="entry name" value="DNA POLYMERASE III SUBUNIT ALPHA"/>
    <property type="match status" value="1"/>
</dbReference>
<dbReference type="Gene3D" id="1.10.10.1600">
    <property type="entry name" value="Bacterial DNA polymerase III alpha subunit, thumb domain"/>
    <property type="match status" value="1"/>
</dbReference>
<dbReference type="GO" id="GO:0005737">
    <property type="term" value="C:cytoplasm"/>
    <property type="evidence" value="ECO:0007669"/>
    <property type="project" value="UniProtKB-SubCell"/>
</dbReference>
<reference evidence="10 11" key="1">
    <citation type="submission" date="2018-06" db="EMBL/GenBank/DDBJ databases">
        <title>Mucibacter soli gen. nov., sp. nov., a new member of the family Chitinophagaceae producing mucin.</title>
        <authorList>
            <person name="Kim M.-K."/>
            <person name="Park S."/>
            <person name="Kim T.-S."/>
            <person name="Joung Y."/>
            <person name="Han J.-H."/>
            <person name="Kim S.B."/>
        </authorList>
    </citation>
    <scope>NUCLEOTIDE SEQUENCE [LARGE SCALE GENOMIC DNA]</scope>
    <source>
        <strain evidence="10 11">R1-15</strain>
    </source>
</reference>
<evidence type="ECO:0000256" key="3">
    <source>
        <dbReference type="ARBA" id="ARBA00019114"/>
    </source>
</evidence>
<dbReference type="Gene3D" id="2.40.50.140">
    <property type="entry name" value="Nucleic acid-binding proteins"/>
    <property type="match status" value="1"/>
</dbReference>
<evidence type="ECO:0000313" key="11">
    <source>
        <dbReference type="Proteomes" id="UP000248745"/>
    </source>
</evidence>
<dbReference type="CDD" id="cd12113">
    <property type="entry name" value="PHP_PolIIIA_DnaE3"/>
    <property type="match status" value="1"/>
</dbReference>
<keyword evidence="11" id="KW-1185">Reference proteome</keyword>
<dbReference type="SMART" id="SM00481">
    <property type="entry name" value="POLIIIAc"/>
    <property type="match status" value="1"/>
</dbReference>
<keyword evidence="6" id="KW-0235">DNA replication</keyword>
<evidence type="ECO:0000256" key="6">
    <source>
        <dbReference type="ARBA" id="ARBA00022705"/>
    </source>
</evidence>
<dbReference type="NCBIfam" id="NF004226">
    <property type="entry name" value="PRK05673.1"/>
    <property type="match status" value="1"/>
</dbReference>
<accession>A0A2W2AGT6</accession>
<evidence type="ECO:0000256" key="5">
    <source>
        <dbReference type="ARBA" id="ARBA00022695"/>
    </source>
</evidence>
<evidence type="ECO:0000259" key="9">
    <source>
        <dbReference type="SMART" id="SM00481"/>
    </source>
</evidence>
<evidence type="ECO:0000256" key="1">
    <source>
        <dbReference type="ARBA" id="ARBA00004496"/>
    </source>
</evidence>
<dbReference type="Pfam" id="PF02811">
    <property type="entry name" value="PHP"/>
    <property type="match status" value="1"/>
</dbReference>
<dbReference type="GO" id="GO:0008408">
    <property type="term" value="F:3'-5' exonuclease activity"/>
    <property type="evidence" value="ECO:0007669"/>
    <property type="project" value="InterPro"/>
</dbReference>
<comment type="catalytic activity">
    <reaction evidence="8">
        <text>DNA(n) + a 2'-deoxyribonucleoside 5'-triphosphate = DNA(n+1) + diphosphate</text>
        <dbReference type="Rhea" id="RHEA:22508"/>
        <dbReference type="Rhea" id="RHEA-COMP:17339"/>
        <dbReference type="Rhea" id="RHEA-COMP:17340"/>
        <dbReference type="ChEBI" id="CHEBI:33019"/>
        <dbReference type="ChEBI" id="CHEBI:61560"/>
        <dbReference type="ChEBI" id="CHEBI:173112"/>
        <dbReference type="EC" id="2.7.7.7"/>
    </reaction>
</comment>
<proteinExistence type="predicted"/>
<dbReference type="Gene3D" id="3.20.20.140">
    <property type="entry name" value="Metal-dependent hydrolases"/>
    <property type="match status" value="1"/>
</dbReference>
<keyword evidence="5" id="KW-0548">Nucleotidyltransferase</keyword>
<dbReference type="InterPro" id="IPR004013">
    <property type="entry name" value="PHP_dom"/>
</dbReference>
<evidence type="ECO:0000256" key="4">
    <source>
        <dbReference type="ARBA" id="ARBA00022679"/>
    </source>
</evidence>
<evidence type="ECO:0000313" key="10">
    <source>
        <dbReference type="EMBL" id="PZF74705.1"/>
    </source>
</evidence>
<dbReference type="InterPro" id="IPR040982">
    <property type="entry name" value="DNA_pol3_finger"/>
</dbReference>
<dbReference type="InterPro" id="IPR012340">
    <property type="entry name" value="NA-bd_OB-fold"/>
</dbReference>
<keyword evidence="4" id="KW-0808">Transferase</keyword>
<dbReference type="AlphaFoldDB" id="A0A2W2AGT6"/>
<dbReference type="EMBL" id="QKTW01000002">
    <property type="protein sequence ID" value="PZF74705.1"/>
    <property type="molecule type" value="Genomic_DNA"/>
</dbReference>
<dbReference type="Pfam" id="PF17657">
    <property type="entry name" value="DNA_pol3_finger"/>
    <property type="match status" value="1"/>
</dbReference>
<dbReference type="SUPFAM" id="SSF89550">
    <property type="entry name" value="PHP domain-like"/>
    <property type="match status" value="1"/>
</dbReference>